<keyword evidence="3" id="KW-1185">Reference proteome</keyword>
<dbReference type="Pfam" id="PF01796">
    <property type="entry name" value="OB_ChsH2_C"/>
    <property type="match status" value="1"/>
</dbReference>
<organism evidence="2 3">
    <name type="scientific">Novosphingobium tardum</name>
    <dbReference type="NCBI Taxonomy" id="1538021"/>
    <lineage>
        <taxon>Bacteria</taxon>
        <taxon>Pseudomonadati</taxon>
        <taxon>Pseudomonadota</taxon>
        <taxon>Alphaproteobacteria</taxon>
        <taxon>Sphingomonadales</taxon>
        <taxon>Sphingomonadaceae</taxon>
        <taxon>Novosphingobium</taxon>
    </lineage>
</organism>
<comment type="caution">
    <text evidence="2">The sequence shown here is derived from an EMBL/GenBank/DDBJ whole genome shotgun (WGS) entry which is preliminary data.</text>
</comment>
<feature type="domain" description="ChsH2 C-terminal OB-fold" evidence="1">
    <location>
        <begin position="45"/>
        <end position="115"/>
    </location>
</feature>
<proteinExistence type="predicted"/>
<accession>A0ABV8RSY6</accession>
<reference evidence="3" key="1">
    <citation type="journal article" date="2019" name="Int. J. Syst. Evol. Microbiol.">
        <title>The Global Catalogue of Microorganisms (GCM) 10K type strain sequencing project: providing services to taxonomists for standard genome sequencing and annotation.</title>
        <authorList>
            <consortium name="The Broad Institute Genomics Platform"/>
            <consortium name="The Broad Institute Genome Sequencing Center for Infectious Disease"/>
            <person name="Wu L."/>
            <person name="Ma J."/>
        </authorList>
    </citation>
    <scope>NUCLEOTIDE SEQUENCE [LARGE SCALE GENOMIC DNA]</scope>
    <source>
        <strain evidence="3">CGMCC 1.12989</strain>
    </source>
</reference>
<evidence type="ECO:0000313" key="2">
    <source>
        <dbReference type="EMBL" id="MFC4296267.1"/>
    </source>
</evidence>
<dbReference type="InterPro" id="IPR002878">
    <property type="entry name" value="ChsH2_C"/>
</dbReference>
<dbReference type="Proteomes" id="UP001595828">
    <property type="component" value="Unassembled WGS sequence"/>
</dbReference>
<dbReference type="RefSeq" id="WP_379539798.1">
    <property type="nucleotide sequence ID" value="NZ_JBHSDR010000008.1"/>
</dbReference>
<name>A0ABV8RSY6_9SPHN</name>
<sequence length="140" mass="15773">MARKVAEGLFHGEGDSTRLLAGRHRETGRLRFPLPTGPDREYYDEVELSPRGKLWSYTIQRFRPKTPFNGRGDDADFKPYGVGYVELPGELIVESRLVANDLSTLKIGQPMHITTEAYRDDENGPVLTYAFAPDGEESRA</sequence>
<evidence type="ECO:0000313" key="3">
    <source>
        <dbReference type="Proteomes" id="UP001595828"/>
    </source>
</evidence>
<gene>
    <name evidence="2" type="ORF">ACFO0A_14515</name>
</gene>
<dbReference type="SUPFAM" id="SSF50249">
    <property type="entry name" value="Nucleic acid-binding proteins"/>
    <property type="match status" value="1"/>
</dbReference>
<dbReference type="EMBL" id="JBHSDR010000008">
    <property type="protein sequence ID" value="MFC4296267.1"/>
    <property type="molecule type" value="Genomic_DNA"/>
</dbReference>
<evidence type="ECO:0000259" key="1">
    <source>
        <dbReference type="Pfam" id="PF01796"/>
    </source>
</evidence>
<protein>
    <submittedName>
        <fullName evidence="2">Zn-ribbon domain-containing OB-fold protein</fullName>
    </submittedName>
</protein>
<dbReference type="InterPro" id="IPR012340">
    <property type="entry name" value="NA-bd_OB-fold"/>
</dbReference>